<sequence>MRMRGLSRVICGEAVMEPLPRRAAERMPAFTPDGEGMVTRGSGEAIGVVGLRRLAGAMVNSHMPATRLHQATQRLSTL</sequence>
<dbReference type="RefSeq" id="WP_062942882.1">
    <property type="nucleotide sequence ID" value="NZ_JBHZSX010000006.1"/>
</dbReference>
<evidence type="ECO:0000313" key="1">
    <source>
        <dbReference type="EMBL" id="KZA99440.1"/>
    </source>
</evidence>
<dbReference type="AlphaFoldDB" id="A0A154IFS3"/>
<reference evidence="1" key="1">
    <citation type="submission" date="2016-03" db="EMBL/GenBank/DDBJ databases">
        <title>Microsymbionts genomes from the relict species Vavilovia formosa.</title>
        <authorList>
            <person name="Chirak E."/>
            <person name="Kimeklis A."/>
            <person name="Kopat V."/>
            <person name="Andronov E."/>
        </authorList>
    </citation>
    <scope>NUCLEOTIDE SEQUENCE [LARGE SCALE GENOMIC DNA]</scope>
    <source>
        <strain evidence="1">Vaf12</strain>
    </source>
</reference>
<organism evidence="1">
    <name type="scientific">Rhizobium leguminosarum</name>
    <dbReference type="NCBI Taxonomy" id="384"/>
    <lineage>
        <taxon>Bacteria</taxon>
        <taxon>Pseudomonadati</taxon>
        <taxon>Pseudomonadota</taxon>
        <taxon>Alphaproteobacteria</taxon>
        <taxon>Hyphomicrobiales</taxon>
        <taxon>Rhizobiaceae</taxon>
        <taxon>Rhizobium/Agrobacterium group</taxon>
        <taxon>Rhizobium</taxon>
    </lineage>
</organism>
<name>A0A154IFS3_RHILE</name>
<accession>A0A154IFS3</accession>
<protein>
    <submittedName>
        <fullName evidence="1">Uncharacterized protein</fullName>
    </submittedName>
</protein>
<dbReference type="EMBL" id="LVYU01000102">
    <property type="protein sequence ID" value="KZA99440.1"/>
    <property type="molecule type" value="Genomic_DNA"/>
</dbReference>
<proteinExistence type="predicted"/>
<comment type="caution">
    <text evidence="1">The sequence shown here is derived from an EMBL/GenBank/DDBJ whole genome shotgun (WGS) entry which is preliminary data.</text>
</comment>
<gene>
    <name evidence="1" type="ORF">A4A59_21990</name>
</gene>